<dbReference type="Proteomes" id="UP000298030">
    <property type="component" value="Unassembled WGS sequence"/>
</dbReference>
<protein>
    <submittedName>
        <fullName evidence="2">Uncharacterized protein</fullName>
    </submittedName>
</protein>
<accession>A0A4Y7SSW2</accession>
<sequence length="691" mass="76112">MTVEITNPGFEAVRSKPQGRVVPRRSMCSYPGKLRKRVTTRWSGALYWSVRFLYDGCKKIALPAAANCFRRLSSDLPVHPQGSRVLYDGQPVPLSTRVMDKPTLHCGQKRARQVALVERDQSFRTPRGPGGGVEPTRAEPTRSCRVTIAYQGPDATFQGQERARATSEDPIRAHPNGISGLFRAMEPGIVTKAGMITTKERSAHQIPGLQVGRPQYLGPLEFKLQAPQSLPAPLKSLMRTILERSAPLPFAVTFVEDWDANPLRLWHLVMEQLPRLEYLYVEVDSDMDGSLACCLLRMVVPVAKHCIVEFRDGAQTESLDTTFSGISTDTLQTLHLVNCYFTLDYGLFHQISTLTIERSAEALPLYYSLPVDYICSAHLTTLRHLKLWNCFSKFTTPSTSTQTDEMLLDLPLLEELVVAAPSLQCARIATQLRYPVECSVTVNVLYRGPVPLHDVEQSTAAGVAFVKHGDSFSECQISLNPENLSVELKGDYPGSVKLSLDLRGARAAVDAFGGVILGSINRLSLFDRPLDSAGLLKSFLWSALATNLRKYTASVSVLDINIHHSRTEDSSLLLPPMLAIMRHVRTLSAHPPSVYASHAFDSAVQTDHPFAKLKEFIVKLVDGDSAHDIAVGLGGFLQRQMHRGTAVNHVLVIVSPQFVKAGGSACAERLCDRLQDVLGSAQPVSVALRVE</sequence>
<proteinExistence type="predicted"/>
<evidence type="ECO:0000313" key="2">
    <source>
        <dbReference type="EMBL" id="TEB24728.1"/>
    </source>
</evidence>
<gene>
    <name evidence="2" type="ORF">FA13DRAFT_1714385</name>
</gene>
<evidence type="ECO:0000313" key="3">
    <source>
        <dbReference type="Proteomes" id="UP000298030"/>
    </source>
</evidence>
<keyword evidence="3" id="KW-1185">Reference proteome</keyword>
<reference evidence="2 3" key="1">
    <citation type="journal article" date="2019" name="Nat. Ecol. Evol.">
        <title>Megaphylogeny resolves global patterns of mushroom evolution.</title>
        <authorList>
            <person name="Varga T."/>
            <person name="Krizsan K."/>
            <person name="Foldi C."/>
            <person name="Dima B."/>
            <person name="Sanchez-Garcia M."/>
            <person name="Sanchez-Ramirez S."/>
            <person name="Szollosi G.J."/>
            <person name="Szarkandi J.G."/>
            <person name="Papp V."/>
            <person name="Albert L."/>
            <person name="Andreopoulos W."/>
            <person name="Angelini C."/>
            <person name="Antonin V."/>
            <person name="Barry K.W."/>
            <person name="Bougher N.L."/>
            <person name="Buchanan P."/>
            <person name="Buyck B."/>
            <person name="Bense V."/>
            <person name="Catcheside P."/>
            <person name="Chovatia M."/>
            <person name="Cooper J."/>
            <person name="Damon W."/>
            <person name="Desjardin D."/>
            <person name="Finy P."/>
            <person name="Geml J."/>
            <person name="Haridas S."/>
            <person name="Hughes K."/>
            <person name="Justo A."/>
            <person name="Karasinski D."/>
            <person name="Kautmanova I."/>
            <person name="Kiss B."/>
            <person name="Kocsube S."/>
            <person name="Kotiranta H."/>
            <person name="LaButti K.M."/>
            <person name="Lechner B.E."/>
            <person name="Liimatainen K."/>
            <person name="Lipzen A."/>
            <person name="Lukacs Z."/>
            <person name="Mihaltcheva S."/>
            <person name="Morgado L.N."/>
            <person name="Niskanen T."/>
            <person name="Noordeloos M.E."/>
            <person name="Ohm R.A."/>
            <person name="Ortiz-Santana B."/>
            <person name="Ovrebo C."/>
            <person name="Racz N."/>
            <person name="Riley R."/>
            <person name="Savchenko A."/>
            <person name="Shiryaev A."/>
            <person name="Soop K."/>
            <person name="Spirin V."/>
            <person name="Szebenyi C."/>
            <person name="Tomsovsky M."/>
            <person name="Tulloss R.E."/>
            <person name="Uehling J."/>
            <person name="Grigoriev I.V."/>
            <person name="Vagvolgyi C."/>
            <person name="Papp T."/>
            <person name="Martin F.M."/>
            <person name="Miettinen O."/>
            <person name="Hibbett D.S."/>
            <person name="Nagy L.G."/>
        </authorList>
    </citation>
    <scope>NUCLEOTIDE SEQUENCE [LARGE SCALE GENOMIC DNA]</scope>
    <source>
        <strain evidence="2 3">FP101781</strain>
    </source>
</reference>
<dbReference type="EMBL" id="QPFP01000063">
    <property type="protein sequence ID" value="TEB24728.1"/>
    <property type="molecule type" value="Genomic_DNA"/>
</dbReference>
<feature type="compositionally biased region" description="Basic and acidic residues" evidence="1">
    <location>
        <begin position="161"/>
        <end position="172"/>
    </location>
</feature>
<comment type="caution">
    <text evidence="2">The sequence shown here is derived from an EMBL/GenBank/DDBJ whole genome shotgun (WGS) entry which is preliminary data.</text>
</comment>
<feature type="region of interest" description="Disordered" evidence="1">
    <location>
        <begin position="158"/>
        <end position="178"/>
    </location>
</feature>
<organism evidence="2 3">
    <name type="scientific">Coprinellus micaceus</name>
    <name type="common">Glistening ink-cap mushroom</name>
    <name type="synonym">Coprinus micaceus</name>
    <dbReference type="NCBI Taxonomy" id="71717"/>
    <lineage>
        <taxon>Eukaryota</taxon>
        <taxon>Fungi</taxon>
        <taxon>Dikarya</taxon>
        <taxon>Basidiomycota</taxon>
        <taxon>Agaricomycotina</taxon>
        <taxon>Agaricomycetes</taxon>
        <taxon>Agaricomycetidae</taxon>
        <taxon>Agaricales</taxon>
        <taxon>Agaricineae</taxon>
        <taxon>Psathyrellaceae</taxon>
        <taxon>Coprinellus</taxon>
    </lineage>
</organism>
<name>A0A4Y7SSW2_COPMI</name>
<dbReference type="STRING" id="71717.A0A4Y7SSW2"/>
<dbReference type="AlphaFoldDB" id="A0A4Y7SSW2"/>
<dbReference type="OrthoDB" id="2913281at2759"/>
<evidence type="ECO:0000256" key="1">
    <source>
        <dbReference type="SAM" id="MobiDB-lite"/>
    </source>
</evidence>